<feature type="transmembrane region" description="Helical" evidence="1">
    <location>
        <begin position="107"/>
        <end position="125"/>
    </location>
</feature>
<feature type="transmembrane region" description="Helical" evidence="1">
    <location>
        <begin position="197"/>
        <end position="220"/>
    </location>
</feature>
<feature type="transmembrane region" description="Helical" evidence="1">
    <location>
        <begin position="163"/>
        <end position="185"/>
    </location>
</feature>
<dbReference type="RefSeq" id="WP_233733317.1">
    <property type="nucleotide sequence ID" value="NZ_JAJVCN010000004.1"/>
</dbReference>
<sequence length="310" mass="32482">MVDATSAETATTPTAVSVAGLLVVVPAFVLLAFGFGGPEQTVDALGAVTTYALPAIAMIAFWWQDWPGSRLRPGWSGLTDTAIILIVGLGLAWIGDMVVAADDTVPLGIAVFVVILQLTLVSDGWPLQGRGVHWPGLVALVASWIVGAGLYLVATAAGMGHGFFSSLLAAIGMWQTVFFVALRGWPFSKISRFRLRLAASNLGVIAAGLLTHVVLLDVVGWDYGRVGAVGSCGIAAVLVVAMLFEPMGKVLTVTTVVIGTIVLYLGLSTVVNQLTEPDHWVAYAAANALGIAVIMHVAVWRRWPVGGKKK</sequence>
<keyword evidence="1" id="KW-0472">Membrane</keyword>
<name>A0ABS8ZTI0_9PSEU</name>
<comment type="caution">
    <text evidence="2">The sequence shown here is derived from an EMBL/GenBank/DDBJ whole genome shotgun (WGS) entry which is preliminary data.</text>
</comment>
<evidence type="ECO:0000313" key="3">
    <source>
        <dbReference type="Proteomes" id="UP001521150"/>
    </source>
</evidence>
<feature type="transmembrane region" description="Helical" evidence="1">
    <location>
        <begin position="251"/>
        <end position="274"/>
    </location>
</feature>
<protein>
    <submittedName>
        <fullName evidence="2">Uncharacterized protein</fullName>
    </submittedName>
</protein>
<feature type="transmembrane region" description="Helical" evidence="1">
    <location>
        <begin position="280"/>
        <end position="300"/>
    </location>
</feature>
<keyword evidence="1" id="KW-0812">Transmembrane</keyword>
<feature type="transmembrane region" description="Helical" evidence="1">
    <location>
        <begin position="45"/>
        <end position="63"/>
    </location>
</feature>
<feature type="transmembrane region" description="Helical" evidence="1">
    <location>
        <begin position="226"/>
        <end position="244"/>
    </location>
</feature>
<keyword evidence="3" id="KW-1185">Reference proteome</keyword>
<feature type="transmembrane region" description="Helical" evidence="1">
    <location>
        <begin position="12"/>
        <end position="33"/>
    </location>
</feature>
<reference evidence="2 3" key="1">
    <citation type="submission" date="2021-12" db="EMBL/GenBank/DDBJ databases">
        <title>Genome sequence of Kibdelosporangium philippinense ATCC 49844.</title>
        <authorList>
            <person name="Fedorov E.A."/>
            <person name="Omeragic M."/>
            <person name="Shalygina K.F."/>
            <person name="Maclea K.S."/>
        </authorList>
    </citation>
    <scope>NUCLEOTIDE SEQUENCE [LARGE SCALE GENOMIC DNA]</scope>
    <source>
        <strain evidence="2 3">ATCC 49844</strain>
    </source>
</reference>
<dbReference type="EMBL" id="JAJVCN010000004">
    <property type="protein sequence ID" value="MCE7011011.1"/>
    <property type="molecule type" value="Genomic_DNA"/>
</dbReference>
<organism evidence="2 3">
    <name type="scientific">Kibdelosporangium philippinense</name>
    <dbReference type="NCBI Taxonomy" id="211113"/>
    <lineage>
        <taxon>Bacteria</taxon>
        <taxon>Bacillati</taxon>
        <taxon>Actinomycetota</taxon>
        <taxon>Actinomycetes</taxon>
        <taxon>Pseudonocardiales</taxon>
        <taxon>Pseudonocardiaceae</taxon>
        <taxon>Kibdelosporangium</taxon>
    </lineage>
</organism>
<evidence type="ECO:0000256" key="1">
    <source>
        <dbReference type="SAM" id="Phobius"/>
    </source>
</evidence>
<evidence type="ECO:0000313" key="2">
    <source>
        <dbReference type="EMBL" id="MCE7011011.1"/>
    </source>
</evidence>
<proteinExistence type="predicted"/>
<accession>A0ABS8ZTI0</accession>
<feature type="transmembrane region" description="Helical" evidence="1">
    <location>
        <begin position="137"/>
        <end position="157"/>
    </location>
</feature>
<keyword evidence="1" id="KW-1133">Transmembrane helix</keyword>
<feature type="transmembrane region" description="Helical" evidence="1">
    <location>
        <begin position="75"/>
        <end position="95"/>
    </location>
</feature>
<gene>
    <name evidence="2" type="ORF">LWC34_50640</name>
</gene>
<dbReference type="Proteomes" id="UP001521150">
    <property type="component" value="Unassembled WGS sequence"/>
</dbReference>